<keyword evidence="3" id="KW-1185">Reference proteome</keyword>
<protein>
    <submittedName>
        <fullName evidence="4">LysM domain receptor-like kinase 3</fullName>
    </submittedName>
</protein>
<dbReference type="Gene3D" id="1.10.510.10">
    <property type="entry name" value="Transferase(Phosphotransferase) domain 1"/>
    <property type="match status" value="1"/>
</dbReference>
<sequence>MCKSKKSTTVVQVQPTNRNPRRSLTSSSSSNFPSSTSDVPITESRSYVYGDKHNKQCSKTSSSSSISSHASLSSLKHTLPENPHIYPFSEISIATANFSTNRLSNSSFRCSLRDLDVVVFQRKFRRHMDLPELRDRLALICRSHHSSLVKLLGASVSGNYIYLVYDFVHGANLSDCLRNRRNPSFTNLSTWTSRMQVASDLAHGLDYVHNSSGSSSGFVHNHIKSSSIIVADNTLRAKICHFGTSELCGEPVDLSSGMDSGRKLRKSGSRTVRFEGTRGYMAPEFQVTGVATQKTDVYAFGVVVLEILSGEEAVRFELEGDDGRYRRVSVVETARESLKDQGGVRKWVDRRLRDSFPTDVAEKMIRVGLECVEDDPKERPDMGRVLMEVSKLFLESKEWDEKLGTNVDLSVSLAPR</sequence>
<dbReference type="PANTHER" id="PTHR46863">
    <property type="entry name" value="OS09G0572100 PROTEIN"/>
    <property type="match status" value="1"/>
</dbReference>
<feature type="region of interest" description="Disordered" evidence="1">
    <location>
        <begin position="1"/>
        <end position="40"/>
    </location>
</feature>
<dbReference type="Pfam" id="PF07714">
    <property type="entry name" value="PK_Tyr_Ser-Thr"/>
    <property type="match status" value="1"/>
</dbReference>
<dbReference type="InterPro" id="IPR011009">
    <property type="entry name" value="Kinase-like_dom_sf"/>
</dbReference>
<dbReference type="GeneID" id="101509181"/>
<name>A0A1S2XZT6_CICAR</name>
<dbReference type="eggNOG" id="KOG1187">
    <property type="taxonomic scope" value="Eukaryota"/>
</dbReference>
<dbReference type="SUPFAM" id="SSF56112">
    <property type="entry name" value="Protein kinase-like (PK-like)"/>
    <property type="match status" value="1"/>
</dbReference>
<proteinExistence type="predicted"/>
<dbReference type="STRING" id="3827.A0A1S2XZT6"/>
<dbReference type="PANTHER" id="PTHR46863:SF2">
    <property type="entry name" value="LYSM DOMAIN RECEPTOR-LIKE KINASE 3"/>
    <property type="match status" value="1"/>
</dbReference>
<dbReference type="GO" id="GO:0005524">
    <property type="term" value="F:ATP binding"/>
    <property type="evidence" value="ECO:0007669"/>
    <property type="project" value="InterPro"/>
</dbReference>
<feature type="compositionally biased region" description="Low complexity" evidence="1">
    <location>
        <begin position="16"/>
        <end position="37"/>
    </location>
</feature>
<accession>A0A1S2XZT6</accession>
<dbReference type="Proteomes" id="UP000087171">
    <property type="component" value="Chromosome Ca4"/>
</dbReference>
<evidence type="ECO:0000259" key="2">
    <source>
        <dbReference type="PROSITE" id="PS50011"/>
    </source>
</evidence>
<gene>
    <name evidence="4" type="primary">LOC101509181</name>
</gene>
<evidence type="ECO:0000256" key="1">
    <source>
        <dbReference type="SAM" id="MobiDB-lite"/>
    </source>
</evidence>
<organism evidence="3 4">
    <name type="scientific">Cicer arietinum</name>
    <name type="common">Chickpea</name>
    <name type="synonym">Garbanzo</name>
    <dbReference type="NCBI Taxonomy" id="3827"/>
    <lineage>
        <taxon>Eukaryota</taxon>
        <taxon>Viridiplantae</taxon>
        <taxon>Streptophyta</taxon>
        <taxon>Embryophyta</taxon>
        <taxon>Tracheophyta</taxon>
        <taxon>Spermatophyta</taxon>
        <taxon>Magnoliopsida</taxon>
        <taxon>eudicotyledons</taxon>
        <taxon>Gunneridae</taxon>
        <taxon>Pentapetalae</taxon>
        <taxon>rosids</taxon>
        <taxon>fabids</taxon>
        <taxon>Fabales</taxon>
        <taxon>Fabaceae</taxon>
        <taxon>Papilionoideae</taxon>
        <taxon>50 kb inversion clade</taxon>
        <taxon>NPAAA clade</taxon>
        <taxon>Hologalegina</taxon>
        <taxon>IRL clade</taxon>
        <taxon>Cicereae</taxon>
        <taxon>Cicer</taxon>
    </lineage>
</organism>
<dbReference type="KEGG" id="cam:101509181"/>
<dbReference type="InterPro" id="IPR001245">
    <property type="entry name" value="Ser-Thr/Tyr_kinase_cat_dom"/>
</dbReference>
<evidence type="ECO:0000313" key="3">
    <source>
        <dbReference type="Proteomes" id="UP000087171"/>
    </source>
</evidence>
<dbReference type="RefSeq" id="XP_004496255.1">
    <property type="nucleotide sequence ID" value="XM_004496198.3"/>
</dbReference>
<dbReference type="AlphaFoldDB" id="A0A1S2XZT6"/>
<reference evidence="3" key="1">
    <citation type="journal article" date="2013" name="Nat. Biotechnol.">
        <title>Draft genome sequence of chickpea (Cicer arietinum) provides a resource for trait improvement.</title>
        <authorList>
            <person name="Varshney R.K."/>
            <person name="Song C."/>
            <person name="Saxena R.K."/>
            <person name="Azam S."/>
            <person name="Yu S."/>
            <person name="Sharpe A.G."/>
            <person name="Cannon S."/>
            <person name="Baek J."/>
            <person name="Rosen B.D."/>
            <person name="Tar'an B."/>
            <person name="Millan T."/>
            <person name="Zhang X."/>
            <person name="Ramsay L.D."/>
            <person name="Iwata A."/>
            <person name="Wang Y."/>
            <person name="Nelson W."/>
            <person name="Farmer A.D."/>
            <person name="Gaur P.M."/>
            <person name="Soderlund C."/>
            <person name="Penmetsa R.V."/>
            <person name="Xu C."/>
            <person name="Bharti A.K."/>
            <person name="He W."/>
            <person name="Winter P."/>
            <person name="Zhao S."/>
            <person name="Hane J.K."/>
            <person name="Carrasquilla-Garcia N."/>
            <person name="Condie J.A."/>
            <person name="Upadhyaya H.D."/>
            <person name="Luo M.C."/>
            <person name="Thudi M."/>
            <person name="Gowda C.L."/>
            <person name="Singh N.P."/>
            <person name="Lichtenzveig J."/>
            <person name="Gali K.K."/>
            <person name="Rubio J."/>
            <person name="Nadarajan N."/>
            <person name="Dolezel J."/>
            <person name="Bansal K.C."/>
            <person name="Xu X."/>
            <person name="Edwards D."/>
            <person name="Zhang G."/>
            <person name="Kahl G."/>
            <person name="Gil J."/>
            <person name="Singh K.B."/>
            <person name="Datta S.K."/>
            <person name="Jackson S.A."/>
            <person name="Wang J."/>
            <person name="Cook D.R."/>
        </authorList>
    </citation>
    <scope>NUCLEOTIDE SEQUENCE [LARGE SCALE GENOMIC DNA]</scope>
    <source>
        <strain evidence="3">cv. CDC Frontier</strain>
    </source>
</reference>
<dbReference type="GO" id="GO:0004672">
    <property type="term" value="F:protein kinase activity"/>
    <property type="evidence" value="ECO:0007669"/>
    <property type="project" value="InterPro"/>
</dbReference>
<dbReference type="InterPro" id="IPR000719">
    <property type="entry name" value="Prot_kinase_dom"/>
</dbReference>
<reference evidence="4" key="2">
    <citation type="submission" date="2025-08" db="UniProtKB">
        <authorList>
            <consortium name="RefSeq"/>
        </authorList>
    </citation>
    <scope>IDENTIFICATION</scope>
    <source>
        <tissue evidence="4">Etiolated seedlings</tissue>
    </source>
</reference>
<dbReference type="PaxDb" id="3827-XP_004496255.1"/>
<dbReference type="Gene3D" id="3.30.200.20">
    <property type="entry name" value="Phosphorylase Kinase, domain 1"/>
    <property type="match status" value="1"/>
</dbReference>
<dbReference type="OrthoDB" id="4062651at2759"/>
<dbReference type="PROSITE" id="PS50011">
    <property type="entry name" value="PROTEIN_KINASE_DOM"/>
    <property type="match status" value="1"/>
</dbReference>
<feature type="domain" description="Protein kinase" evidence="2">
    <location>
        <begin position="97"/>
        <end position="394"/>
    </location>
</feature>
<evidence type="ECO:0000313" key="4">
    <source>
        <dbReference type="RefSeq" id="XP_004496255.1"/>
    </source>
</evidence>